<dbReference type="Pfam" id="PF00675">
    <property type="entry name" value="Peptidase_M16"/>
    <property type="match status" value="1"/>
</dbReference>
<organism evidence="2">
    <name type="scientific">Spongospora subterranea</name>
    <dbReference type="NCBI Taxonomy" id="70186"/>
    <lineage>
        <taxon>Eukaryota</taxon>
        <taxon>Sar</taxon>
        <taxon>Rhizaria</taxon>
        <taxon>Endomyxa</taxon>
        <taxon>Phytomyxea</taxon>
        <taxon>Plasmodiophorida</taxon>
        <taxon>Plasmodiophoridae</taxon>
        <taxon>Spongospora</taxon>
    </lineage>
</organism>
<protein>
    <recommendedName>
        <fullName evidence="1">Peptidase M16C associated domain-containing protein</fullName>
    </recommendedName>
</protein>
<dbReference type="Pfam" id="PF05193">
    <property type="entry name" value="Peptidase_M16_C"/>
    <property type="match status" value="1"/>
</dbReference>
<dbReference type="GO" id="GO:0005759">
    <property type="term" value="C:mitochondrial matrix"/>
    <property type="evidence" value="ECO:0007669"/>
    <property type="project" value="TreeGrafter"/>
</dbReference>
<dbReference type="InterPro" id="IPR013578">
    <property type="entry name" value="Peptidase_M16C_assoc"/>
</dbReference>
<dbReference type="PANTHER" id="PTHR43016">
    <property type="entry name" value="PRESEQUENCE PROTEASE"/>
    <property type="match status" value="1"/>
</dbReference>
<evidence type="ECO:0000259" key="1">
    <source>
        <dbReference type="SMART" id="SM01264"/>
    </source>
</evidence>
<dbReference type="Pfam" id="PF08367">
    <property type="entry name" value="M16C_assoc"/>
    <property type="match status" value="1"/>
</dbReference>
<sequence>MISLRRLHAARCRNRALSTITDGFRLDKVHEFPEHNRTVYEMTHLETSAQYMHVRCPDPNKTMAILFRTPPTDDTGVAHILEHSVLCGSEKYPVRDPFFHMLRRSLHTFMNAMTGPDYTVYPFSTCHEKDFENLLSVYCDAVFRPLLKPDDFRQEGHRLEYQDWSRPESGLAIKGIVFNEMKGAMSDPSSILYHEILRRIVPETPYRFNSGGDPLHIPELSHSQLVQFHRDHYHPSNAKFFSYGNFDAPLRYINEQVLCGFGSRLDLEKATVVPIQPKWSSPPELQRFSCPPETMPLDPLKQSTLSKSYLLSEITSSDPVELTALSLMSSFLVSGADSPFHRALIAPNIGSGYSPMTGLSGNRQKIWSIGLQGIADTDVDSVSTIINRTVEDFVAGSIPKSRVEAVFHQYRLEQKELKTDMGLQLLYRILNRWLHGGDAVSALKTDAHLAEIEGRMAETPYIQNLVEKHLINNPHSLSSMMCPDERFIESRSRLEEDIVQQAVVDPKEIVQEAERLIKFQNHSSTEQVVDTLPSLKVGDISTESPVLTSHIDITKFGGILVHRISQATNGFTYCKFLFETSEVPEDVRTLIPVFTSFVMRMGADNKSYEDMSRLRLRYTGGASSSLHCVGDPASIDAFNEAITFQSSCLSSDQDKMLGLLGQSMRSADFSDFGRLRQLVKSDATSLLANIVEAGHSYARSHSSSRHSPILLANEVYNGLSHVARIGNIAARLDDDILLWLSSCLTTIGKSIRLARCSIVESDSEGLDSAQSRMVVHSEALPKASAAVNSVPFTQGVEPLMTFVCVPLDGVNNVALSHPTNVPYTHEDRAALQVLARIMSVEYLHRELREKGGAYGGGAAHSPNGSFGFYSYRDPHVGKTIESFSSAVQWCLNGSNITDSHVEQALLSIFGDIDAPMHPSAQGQVHFVGNILPSLVKEHRRRLLSLTPTAVLDAARRHFADFDVNTSSITVLGSENTGETLRESPSWAVKSLNEMHDPKFEMPSSPRLQTST</sequence>
<dbReference type="InterPro" id="IPR055130">
    <property type="entry name" value="PreP_C"/>
</dbReference>
<dbReference type="AlphaFoldDB" id="A0A0H5RGN4"/>
<dbReference type="InterPro" id="IPR007863">
    <property type="entry name" value="Peptidase_M16_C"/>
</dbReference>
<dbReference type="GO" id="GO:0004222">
    <property type="term" value="F:metalloendopeptidase activity"/>
    <property type="evidence" value="ECO:0007669"/>
    <property type="project" value="TreeGrafter"/>
</dbReference>
<dbReference type="Pfam" id="PF22516">
    <property type="entry name" value="PreP_C"/>
    <property type="match status" value="1"/>
</dbReference>
<feature type="domain" description="Peptidase M16C associated" evidence="1">
    <location>
        <begin position="481"/>
        <end position="728"/>
    </location>
</feature>
<dbReference type="SMART" id="SM01264">
    <property type="entry name" value="M16C_associated"/>
    <property type="match status" value="1"/>
</dbReference>
<dbReference type="GO" id="GO:0046872">
    <property type="term" value="F:metal ion binding"/>
    <property type="evidence" value="ECO:0007669"/>
    <property type="project" value="InterPro"/>
</dbReference>
<dbReference type="Gene3D" id="3.30.830.10">
    <property type="entry name" value="Metalloenzyme, LuxS/M16 peptidase-like"/>
    <property type="match status" value="4"/>
</dbReference>
<evidence type="ECO:0000313" key="2">
    <source>
        <dbReference type="EMBL" id="CRZ07834.1"/>
    </source>
</evidence>
<accession>A0A0H5RGN4</accession>
<reference evidence="2" key="1">
    <citation type="submission" date="2015-04" db="EMBL/GenBank/DDBJ databases">
        <title>The genome sequence of the plant pathogenic Rhizarian Plasmodiophora brassicae reveals insights in its biotrophic life cycle and the origin of chitin synthesis.</title>
        <authorList>
            <person name="Schwelm A."/>
            <person name="Fogelqvist J."/>
            <person name="Knaust A."/>
            <person name="Julke S."/>
            <person name="Lilja T."/>
            <person name="Dhandapani V."/>
            <person name="Bonilla-Rosso G."/>
            <person name="Karlsson M."/>
            <person name="Shevchenko A."/>
            <person name="Choi S.R."/>
            <person name="Kim H.G."/>
            <person name="Park J.Y."/>
            <person name="Lim Y.P."/>
            <person name="Ludwig-Muller J."/>
            <person name="Dixelius C."/>
        </authorList>
    </citation>
    <scope>NUCLEOTIDE SEQUENCE</scope>
    <source>
        <tissue evidence="2">Potato root galls</tissue>
    </source>
</reference>
<dbReference type="InterPro" id="IPR011249">
    <property type="entry name" value="Metalloenz_LuxS/M16"/>
</dbReference>
<proteinExistence type="predicted"/>
<dbReference type="FunFam" id="3.30.830.10:FF:000011">
    <property type="entry name" value="Presequence protease, mitochondrial"/>
    <property type="match status" value="1"/>
</dbReference>
<dbReference type="EMBL" id="HACM01007392">
    <property type="protein sequence ID" value="CRZ07834.1"/>
    <property type="molecule type" value="Transcribed_RNA"/>
</dbReference>
<dbReference type="InterPro" id="IPR011765">
    <property type="entry name" value="Pept_M16_N"/>
</dbReference>
<dbReference type="SUPFAM" id="SSF63411">
    <property type="entry name" value="LuxS/MPP-like metallohydrolase"/>
    <property type="match status" value="4"/>
</dbReference>
<dbReference type="GO" id="GO:0016485">
    <property type="term" value="P:protein processing"/>
    <property type="evidence" value="ECO:0007669"/>
    <property type="project" value="TreeGrafter"/>
</dbReference>
<dbReference type="PANTHER" id="PTHR43016:SF13">
    <property type="entry name" value="PRESEQUENCE PROTEASE, MITOCHONDRIAL"/>
    <property type="match status" value="1"/>
</dbReference>
<name>A0A0H5RGN4_9EUKA</name>